<keyword evidence="1" id="KW-0472">Membrane</keyword>
<proteinExistence type="predicted"/>
<reference evidence="3" key="1">
    <citation type="journal article" date="2013" name="Nat. Genet.">
        <title>The duck genome and transcriptome provide insight into an avian influenza virus reservoir species.</title>
        <authorList>
            <person name="Huang Y."/>
            <person name="Li Y."/>
            <person name="Burt D.W."/>
            <person name="Chen H."/>
            <person name="Zhang Y."/>
            <person name="Qian W."/>
            <person name="Kim H."/>
            <person name="Gan S."/>
            <person name="Zhao Y."/>
            <person name="Li J."/>
            <person name="Yi K."/>
            <person name="Feng H."/>
            <person name="Zhu P."/>
            <person name="Li B."/>
            <person name="Liu Q."/>
            <person name="Fairley S."/>
            <person name="Magor K.E."/>
            <person name="Du Z."/>
            <person name="Hu X."/>
            <person name="Goodman L."/>
            <person name="Tafer H."/>
            <person name="Vignal A."/>
            <person name="Lee T."/>
            <person name="Kim K.W."/>
            <person name="Sheng Z."/>
            <person name="An Y."/>
            <person name="Searle S."/>
            <person name="Herrero J."/>
            <person name="Groenen M.A."/>
            <person name="Crooijmans R.P."/>
            <person name="Faraut T."/>
            <person name="Cai Q."/>
            <person name="Webster R.G."/>
            <person name="Aldridge J.R."/>
            <person name="Warren W.C."/>
            <person name="Bartschat S."/>
            <person name="Kehr S."/>
            <person name="Marz M."/>
            <person name="Stadler P.F."/>
            <person name="Smith J."/>
            <person name="Kraus R.H."/>
            <person name="Zhao Y."/>
            <person name="Ren L."/>
            <person name="Fei J."/>
            <person name="Morisson M."/>
            <person name="Kaiser P."/>
            <person name="Griffin D.K."/>
            <person name="Rao M."/>
            <person name="Pitel F."/>
            <person name="Wang J."/>
            <person name="Li N."/>
        </authorList>
    </citation>
    <scope>NUCLEOTIDE SEQUENCE [LARGE SCALE GENOMIC DNA]</scope>
</reference>
<sequence>MSATWPSEVSGAVLSLTRIQVILEAITSTAPVPLMWHGSDVEAAVESHRAQHILVPRDFLLAWDYSKKAEVVSECLSTLEHKGMMHHEKFLAENSGSSTVEDAWLTRQFLELQSFSLVDERDFTGFGCCRPYSPITAGCALPDNMNGAKQTRRFFVKAGVMFEYDSGVQWEYDVKDKVLGEVCQLFSNSTMLMFVLNTTIVMISVLAAFHVAYYPFIFLLFSTGNIKQGPGMCVQGQKHKHKPIVVESPEETHTLFAQTL</sequence>
<gene>
    <name evidence="2" type="ORF">Anapl_16766</name>
</gene>
<feature type="transmembrane region" description="Helical" evidence="1">
    <location>
        <begin position="191"/>
        <end position="221"/>
    </location>
</feature>
<dbReference type="AlphaFoldDB" id="R0JSC5"/>
<evidence type="ECO:0000313" key="2">
    <source>
        <dbReference type="EMBL" id="EOB00082.1"/>
    </source>
</evidence>
<keyword evidence="1" id="KW-0812">Transmembrane</keyword>
<accession>R0JSC5</accession>
<dbReference type="Proteomes" id="UP000296049">
    <property type="component" value="Unassembled WGS sequence"/>
</dbReference>
<name>R0JSC5_ANAPL</name>
<organism evidence="2 3">
    <name type="scientific">Anas platyrhynchos</name>
    <name type="common">Mallard</name>
    <name type="synonym">Anas boschas</name>
    <dbReference type="NCBI Taxonomy" id="8839"/>
    <lineage>
        <taxon>Eukaryota</taxon>
        <taxon>Metazoa</taxon>
        <taxon>Chordata</taxon>
        <taxon>Craniata</taxon>
        <taxon>Vertebrata</taxon>
        <taxon>Euteleostomi</taxon>
        <taxon>Archelosauria</taxon>
        <taxon>Archosauria</taxon>
        <taxon>Dinosauria</taxon>
        <taxon>Saurischia</taxon>
        <taxon>Theropoda</taxon>
        <taxon>Coelurosauria</taxon>
        <taxon>Aves</taxon>
        <taxon>Neognathae</taxon>
        <taxon>Galloanserae</taxon>
        <taxon>Anseriformes</taxon>
        <taxon>Anatidae</taxon>
        <taxon>Anatinae</taxon>
        <taxon>Anas</taxon>
    </lineage>
</organism>
<evidence type="ECO:0000256" key="1">
    <source>
        <dbReference type="SAM" id="Phobius"/>
    </source>
</evidence>
<keyword evidence="1" id="KW-1133">Transmembrane helix</keyword>
<evidence type="ECO:0000313" key="3">
    <source>
        <dbReference type="Proteomes" id="UP000296049"/>
    </source>
</evidence>
<keyword evidence="3" id="KW-1185">Reference proteome</keyword>
<dbReference type="EMBL" id="KB743237">
    <property type="protein sequence ID" value="EOB00082.1"/>
    <property type="molecule type" value="Genomic_DNA"/>
</dbReference>
<protein>
    <submittedName>
        <fullName evidence="2">Uncharacterized protein</fullName>
    </submittedName>
</protein>